<dbReference type="SUPFAM" id="SSF53756">
    <property type="entry name" value="UDP-Glycosyltransferase/glycogen phosphorylase"/>
    <property type="match status" value="1"/>
</dbReference>
<feature type="domain" description="Spore protein YkvP/CgeB glycosyl transferase-like" evidence="1">
    <location>
        <begin position="165"/>
        <end position="304"/>
    </location>
</feature>
<organism evidence="2 3">
    <name type="scientific">Paenibacillus motobuensis</name>
    <dbReference type="NCBI Taxonomy" id="295324"/>
    <lineage>
        <taxon>Bacteria</taxon>
        <taxon>Bacillati</taxon>
        <taxon>Bacillota</taxon>
        <taxon>Bacilli</taxon>
        <taxon>Bacillales</taxon>
        <taxon>Paenibacillaceae</taxon>
        <taxon>Paenibacillus</taxon>
    </lineage>
</organism>
<evidence type="ECO:0000313" key="3">
    <source>
        <dbReference type="Proteomes" id="UP001500340"/>
    </source>
</evidence>
<comment type="caution">
    <text evidence="2">The sequence shown here is derived from an EMBL/GenBank/DDBJ whole genome shotgun (WGS) entry which is preliminary data.</text>
</comment>
<dbReference type="EMBL" id="BAAACX010000007">
    <property type="protein sequence ID" value="GAA0383165.1"/>
    <property type="molecule type" value="Genomic_DNA"/>
</dbReference>
<name>A0ABN0Y631_9BACL</name>
<dbReference type="Proteomes" id="UP001500340">
    <property type="component" value="Unassembled WGS sequence"/>
</dbReference>
<dbReference type="Pfam" id="PF13524">
    <property type="entry name" value="Glyco_trans_1_2"/>
    <property type="match status" value="1"/>
</dbReference>
<gene>
    <name evidence="2" type="ORF">GCM10008933_12920</name>
</gene>
<keyword evidence="3" id="KW-1185">Reference proteome</keyword>
<accession>A0ABN0Y631</accession>
<reference evidence="2 3" key="1">
    <citation type="journal article" date="2019" name="Int. J. Syst. Evol. Microbiol.">
        <title>The Global Catalogue of Microorganisms (GCM) 10K type strain sequencing project: providing services to taxonomists for standard genome sequencing and annotation.</title>
        <authorList>
            <consortium name="The Broad Institute Genomics Platform"/>
            <consortium name="The Broad Institute Genome Sequencing Center for Infectious Disease"/>
            <person name="Wu L."/>
            <person name="Ma J."/>
        </authorList>
    </citation>
    <scope>NUCLEOTIDE SEQUENCE [LARGE SCALE GENOMIC DNA]</scope>
    <source>
        <strain evidence="2 3">JCM 12774</strain>
    </source>
</reference>
<proteinExistence type="predicted"/>
<evidence type="ECO:0000313" key="2">
    <source>
        <dbReference type="EMBL" id="GAA0383165.1"/>
    </source>
</evidence>
<protein>
    <recommendedName>
        <fullName evidence="1">Spore protein YkvP/CgeB glycosyl transferase-like domain-containing protein</fullName>
    </recommendedName>
</protein>
<dbReference type="InterPro" id="IPR055259">
    <property type="entry name" value="YkvP/CgeB_Glyco_trans-like"/>
</dbReference>
<evidence type="ECO:0000259" key="1">
    <source>
        <dbReference type="Pfam" id="PF13524"/>
    </source>
</evidence>
<dbReference type="Gene3D" id="3.40.50.2000">
    <property type="entry name" value="Glycogen Phosphorylase B"/>
    <property type="match status" value="1"/>
</dbReference>
<dbReference type="RefSeq" id="WP_343858953.1">
    <property type="nucleotide sequence ID" value="NZ_BAAACX010000007.1"/>
</dbReference>
<sequence length="326" mass="37721">MNIALALPDMAYNSYLHGMIWGEEIDALGLKAAFEKRPDTFVEIVTPNILKYLEDSLNKVKFDIVIHFDYPTFKVKDAINVLFFQQYYSDEIIDQAQPSFSSFDLVITNSKTTSERFNNVYYFPLAVDEEKFTPGTPNERYICDVVFIGNTRMRSLEQYDKYLLPAKDNNLHIYGTGWNDQMFSAYHPYYKGSATFDEMIEIYRSARIVISIHNEKYINKFGLVTNRIFHTISTGVVLISDIHPVMMEMFPEGCGVLYTEGNKNTKDIISKLLKNPEKQKEIINKGREVLYTQHTWSKRVEYLMSLLPSGNNITSSVEVKIGYYGH</sequence>